<protein>
    <submittedName>
        <fullName evidence="5">N-beta-n-acetylglucosaminyl-l-asparaginase</fullName>
    </submittedName>
</protein>
<feature type="binding site" evidence="3">
    <location>
        <begin position="293"/>
        <end position="296"/>
    </location>
    <ligand>
        <name>substrate</name>
    </ligand>
</feature>
<name>A0AAN8FR29_TRICO</name>
<dbReference type="Proteomes" id="UP001331761">
    <property type="component" value="Unassembled WGS sequence"/>
</dbReference>
<sequence length="393" mass="42593">MPTFRAEGLPLSDHRFGRVFPPAASVVLIPNEQHVMCLLGEKPAHSSMEINAVGSRPLDITLVPKELEVAPTSTVVSTWATKGFQQANQIAVNALYGGRLYALVEGLSACERLQCDTTVGYGGSPDETGETTLDALLMDGHGMRVGAVANLHRIKDAARVAWAVMNYTKHSMLVGEAATAFAKQMGFREEDLTTDVSRQMVINWRANRCQPNFWQNVSPDPSTTCGPYHPITIQRRQFYTRSRAPRAIDSFHHDTLGMVVVDSNGNIPGRVGDSPIPGAGAYAVEGVGGAATTGDGDILLRFLPSFYIVEQMRQGTKPFKAAHKAIRRILDFYPHFQGAVVAANASGKYGAACANLGKFKFSVGENGKTRTETVVCLPSKQSPEPKAPNKKRH</sequence>
<keyword evidence="6" id="KW-1185">Reference proteome</keyword>
<accession>A0AAN8FR29</accession>
<dbReference type="EMBL" id="WIXE01007392">
    <property type="protein sequence ID" value="KAK5980450.1"/>
    <property type="molecule type" value="Genomic_DNA"/>
</dbReference>
<dbReference type="PANTHER" id="PTHR10188">
    <property type="entry name" value="L-ASPARAGINASE"/>
    <property type="match status" value="1"/>
</dbReference>
<dbReference type="GO" id="GO:0005764">
    <property type="term" value="C:lysosome"/>
    <property type="evidence" value="ECO:0007669"/>
    <property type="project" value="TreeGrafter"/>
</dbReference>
<evidence type="ECO:0000313" key="5">
    <source>
        <dbReference type="EMBL" id="KAK5980450.1"/>
    </source>
</evidence>
<dbReference type="SUPFAM" id="SSF56235">
    <property type="entry name" value="N-terminal nucleophile aminohydrolases (Ntn hydrolases)"/>
    <property type="match status" value="1"/>
</dbReference>
<feature type="site" description="Cleavage; by autolysis" evidence="4">
    <location>
        <begin position="254"/>
        <end position="255"/>
    </location>
</feature>
<organism evidence="5 6">
    <name type="scientific">Trichostrongylus colubriformis</name>
    <name type="common">Black scour worm</name>
    <dbReference type="NCBI Taxonomy" id="6319"/>
    <lineage>
        <taxon>Eukaryota</taxon>
        <taxon>Metazoa</taxon>
        <taxon>Ecdysozoa</taxon>
        <taxon>Nematoda</taxon>
        <taxon>Chromadorea</taxon>
        <taxon>Rhabditida</taxon>
        <taxon>Rhabditina</taxon>
        <taxon>Rhabditomorpha</taxon>
        <taxon>Strongyloidea</taxon>
        <taxon>Trichostrongylidae</taxon>
        <taxon>Trichostrongylus</taxon>
    </lineage>
</organism>
<feature type="binding site" evidence="3">
    <location>
        <begin position="270"/>
        <end position="273"/>
    </location>
    <ligand>
        <name>substrate</name>
    </ligand>
</feature>
<gene>
    <name evidence="5" type="ORF">GCK32_005139</name>
</gene>
<evidence type="ECO:0000256" key="4">
    <source>
        <dbReference type="PIRSR" id="PIRSR600246-3"/>
    </source>
</evidence>
<reference evidence="5 6" key="1">
    <citation type="submission" date="2019-10" db="EMBL/GenBank/DDBJ databases">
        <title>Assembly and Annotation for the nematode Trichostrongylus colubriformis.</title>
        <authorList>
            <person name="Martin J."/>
        </authorList>
    </citation>
    <scope>NUCLEOTIDE SEQUENCE [LARGE SCALE GENOMIC DNA]</scope>
    <source>
        <strain evidence="5">G859</strain>
        <tissue evidence="5">Whole worm</tissue>
    </source>
</reference>
<dbReference type="InterPro" id="IPR029055">
    <property type="entry name" value="Ntn_hydrolases_N"/>
</dbReference>
<evidence type="ECO:0000256" key="1">
    <source>
        <dbReference type="ARBA" id="ARBA00010872"/>
    </source>
</evidence>
<comment type="caution">
    <text evidence="5">The sequence shown here is derived from an EMBL/GenBank/DDBJ whole genome shotgun (WGS) entry which is preliminary data.</text>
</comment>
<dbReference type="InterPro" id="IPR000246">
    <property type="entry name" value="Peptidase_T2"/>
</dbReference>
<evidence type="ECO:0000256" key="3">
    <source>
        <dbReference type="PIRSR" id="PIRSR600246-2"/>
    </source>
</evidence>
<evidence type="ECO:0000256" key="2">
    <source>
        <dbReference type="PIRSR" id="PIRSR600246-1"/>
    </source>
</evidence>
<dbReference type="AlphaFoldDB" id="A0AAN8FR29"/>
<dbReference type="GO" id="GO:0003948">
    <property type="term" value="F:N4-(beta-N-acetylglucosaminyl)-L-asparaginase activity"/>
    <property type="evidence" value="ECO:0007669"/>
    <property type="project" value="TreeGrafter"/>
</dbReference>
<dbReference type="PANTHER" id="PTHR10188:SF6">
    <property type="entry name" value="N(4)-(BETA-N-ACETYLGLUCOSAMINYL)-L-ASPARAGINASE"/>
    <property type="match status" value="1"/>
</dbReference>
<evidence type="ECO:0000313" key="6">
    <source>
        <dbReference type="Proteomes" id="UP001331761"/>
    </source>
</evidence>
<comment type="similarity">
    <text evidence="1">Belongs to the Ntn-hydrolase family.</text>
</comment>
<dbReference type="Gene3D" id="3.60.20.30">
    <property type="entry name" value="(Glycosyl)asparaginase"/>
    <property type="match status" value="1"/>
</dbReference>
<dbReference type="CDD" id="cd04513">
    <property type="entry name" value="Glycosylasparaginase"/>
    <property type="match status" value="1"/>
</dbReference>
<feature type="active site" description="Nucleophile" evidence="2">
    <location>
        <position position="255"/>
    </location>
</feature>
<proteinExistence type="inferred from homology"/>
<dbReference type="Pfam" id="PF01112">
    <property type="entry name" value="Asparaginase_2"/>
    <property type="match status" value="1"/>
</dbReference>